<keyword evidence="3" id="KW-1185">Reference proteome</keyword>
<feature type="transmembrane region" description="Helical" evidence="1">
    <location>
        <begin position="85"/>
        <end position="106"/>
    </location>
</feature>
<dbReference type="STRING" id="414048.SAMN04489864_105270"/>
<dbReference type="RefSeq" id="WP_090993825.1">
    <property type="nucleotide sequence ID" value="NZ_FOPP01000005.1"/>
</dbReference>
<dbReference type="Proteomes" id="UP000199666">
    <property type="component" value="Unassembled WGS sequence"/>
</dbReference>
<dbReference type="EMBL" id="FOPP01000005">
    <property type="protein sequence ID" value="SFH13365.1"/>
    <property type="molecule type" value="Genomic_DNA"/>
</dbReference>
<dbReference type="AlphaFoldDB" id="A0A1I2XIX9"/>
<protein>
    <submittedName>
        <fullName evidence="2">Uncharacterized protein</fullName>
    </submittedName>
</protein>
<evidence type="ECO:0000313" key="2">
    <source>
        <dbReference type="EMBL" id="SFH13365.1"/>
    </source>
</evidence>
<keyword evidence="1" id="KW-0472">Membrane</keyword>
<organism evidence="2 3">
    <name type="scientific">Pedobacter insulae</name>
    <dbReference type="NCBI Taxonomy" id="414048"/>
    <lineage>
        <taxon>Bacteria</taxon>
        <taxon>Pseudomonadati</taxon>
        <taxon>Bacteroidota</taxon>
        <taxon>Sphingobacteriia</taxon>
        <taxon>Sphingobacteriales</taxon>
        <taxon>Sphingobacteriaceae</taxon>
        <taxon>Pedobacter</taxon>
    </lineage>
</organism>
<evidence type="ECO:0000256" key="1">
    <source>
        <dbReference type="SAM" id="Phobius"/>
    </source>
</evidence>
<sequence length="163" mass="18520">MNTIDEQLWSYIDGNCTPDEQSKIEARLAIDVEYYTVYKGLIKVNEQLNNLDFEEPSMSFARNVMDKVNLELKPVALKTSIDNRIIYSIGAFFVLSILGLYIYAIATNTASFDFKMPTMNLDTGKYINAGTIQVFLLVDVALGLLYLDSFLRKRTFNTQKKGS</sequence>
<gene>
    <name evidence="2" type="ORF">SAMN04489864_105270</name>
</gene>
<name>A0A1I2XIX9_9SPHI</name>
<feature type="transmembrane region" description="Helical" evidence="1">
    <location>
        <begin position="126"/>
        <end position="147"/>
    </location>
</feature>
<keyword evidence="1" id="KW-1133">Transmembrane helix</keyword>
<accession>A0A1I2XIX9</accession>
<reference evidence="2 3" key="1">
    <citation type="submission" date="2016-10" db="EMBL/GenBank/DDBJ databases">
        <authorList>
            <person name="de Groot N.N."/>
        </authorList>
    </citation>
    <scope>NUCLEOTIDE SEQUENCE [LARGE SCALE GENOMIC DNA]</scope>
    <source>
        <strain evidence="2 3">DSM 18684</strain>
    </source>
</reference>
<proteinExistence type="predicted"/>
<dbReference type="OrthoDB" id="796197at2"/>
<keyword evidence="1" id="KW-0812">Transmembrane</keyword>
<evidence type="ECO:0000313" key="3">
    <source>
        <dbReference type="Proteomes" id="UP000199666"/>
    </source>
</evidence>